<proteinExistence type="predicted"/>
<feature type="domain" description="PPIase cyclophilin-type" evidence="5">
    <location>
        <begin position="58"/>
        <end position="238"/>
    </location>
</feature>
<organism evidence="6 7">
    <name type="scientific">Sphingomonas panacisoli</name>
    <dbReference type="NCBI Taxonomy" id="1813879"/>
    <lineage>
        <taxon>Bacteria</taxon>
        <taxon>Pseudomonadati</taxon>
        <taxon>Pseudomonadota</taxon>
        <taxon>Alphaproteobacteria</taxon>
        <taxon>Sphingomonadales</taxon>
        <taxon>Sphingomonadaceae</taxon>
        <taxon>Sphingomonas</taxon>
    </lineage>
</organism>
<feature type="chain" id="PRO_5022868998" description="peptidylprolyl isomerase" evidence="4">
    <location>
        <begin position="19"/>
        <end position="295"/>
    </location>
</feature>
<dbReference type="PROSITE" id="PS50072">
    <property type="entry name" value="CSA_PPIASE_2"/>
    <property type="match status" value="1"/>
</dbReference>
<accession>A0A5B8LKG8</accession>
<evidence type="ECO:0000313" key="6">
    <source>
        <dbReference type="EMBL" id="QDZ08747.1"/>
    </source>
</evidence>
<dbReference type="EMBL" id="CP042306">
    <property type="protein sequence ID" value="QDZ08747.1"/>
    <property type="molecule type" value="Genomic_DNA"/>
</dbReference>
<dbReference type="InterPro" id="IPR029000">
    <property type="entry name" value="Cyclophilin-like_dom_sf"/>
</dbReference>
<evidence type="ECO:0000256" key="2">
    <source>
        <dbReference type="ARBA" id="ARBA00023110"/>
    </source>
</evidence>
<keyword evidence="3 6" id="KW-0413">Isomerase</keyword>
<keyword evidence="7" id="KW-1185">Reference proteome</keyword>
<dbReference type="KEGG" id="spai:FPZ24_15780"/>
<dbReference type="Pfam" id="PF00160">
    <property type="entry name" value="Pro_isomerase"/>
    <property type="match status" value="1"/>
</dbReference>
<dbReference type="SUPFAM" id="SSF50891">
    <property type="entry name" value="Cyclophilin-like"/>
    <property type="match status" value="1"/>
</dbReference>
<dbReference type="AlphaFoldDB" id="A0A5B8LKG8"/>
<dbReference type="InterPro" id="IPR044665">
    <property type="entry name" value="E_coli_cyclophilin_A-like"/>
</dbReference>
<dbReference type="Gene3D" id="2.40.100.10">
    <property type="entry name" value="Cyclophilin-like"/>
    <property type="match status" value="1"/>
</dbReference>
<evidence type="ECO:0000313" key="7">
    <source>
        <dbReference type="Proteomes" id="UP000315673"/>
    </source>
</evidence>
<dbReference type="OrthoDB" id="9807797at2"/>
<evidence type="ECO:0000256" key="4">
    <source>
        <dbReference type="SAM" id="SignalP"/>
    </source>
</evidence>
<protein>
    <recommendedName>
        <fullName evidence="1">peptidylprolyl isomerase</fullName>
        <ecNumber evidence="1">5.2.1.8</ecNumber>
    </recommendedName>
</protein>
<keyword evidence="4" id="KW-0732">Signal</keyword>
<dbReference type="EC" id="5.2.1.8" evidence="1"/>
<evidence type="ECO:0000256" key="3">
    <source>
        <dbReference type="ARBA" id="ARBA00023235"/>
    </source>
</evidence>
<dbReference type="InterPro" id="IPR002130">
    <property type="entry name" value="Cyclophilin-type_PPIase_dom"/>
</dbReference>
<keyword evidence="2" id="KW-0697">Rotamase</keyword>
<reference evidence="6 7" key="1">
    <citation type="submission" date="2019-07" db="EMBL/GenBank/DDBJ databases">
        <title>Full genome sequence of Sphingomonas sp. 4R-6-7(HKS19).</title>
        <authorList>
            <person name="Im W.-T."/>
        </authorList>
    </citation>
    <scope>NUCLEOTIDE SEQUENCE [LARGE SCALE GENOMIC DNA]</scope>
    <source>
        <strain evidence="6 7">HKS19</strain>
    </source>
</reference>
<sequence>MPILLPLAAAFFAQAATAKPAVKPPLSPGEIANAAPAAAWRTIPDDDIVVFTLANGRKVIMQLAPSFAPRHVDRMRTLATSKWWDGTSVYRVQDNYVAQWGDVSEKKKLPAGVADTGPAEYVRTGGVPTVRMTRPDSFAAIAGFDPAGWPVASDGKKSWLTHCYGMVGVARDLAPSIGSGSELYTVIGHAPRALDRNIALVGRIIEGIDALSSLERGTGKLGFYGDAQKPTPIVSARLASALSAGDRPRFEYLMPGSPAFAKYLHARENREPPFFAVPAGGADICNVPVPIRRKT</sequence>
<dbReference type="GO" id="GO:0003755">
    <property type="term" value="F:peptidyl-prolyl cis-trans isomerase activity"/>
    <property type="evidence" value="ECO:0007669"/>
    <property type="project" value="UniProtKB-KW"/>
</dbReference>
<feature type="signal peptide" evidence="4">
    <location>
        <begin position="1"/>
        <end position="18"/>
    </location>
</feature>
<evidence type="ECO:0000256" key="1">
    <source>
        <dbReference type="ARBA" id="ARBA00013194"/>
    </source>
</evidence>
<dbReference type="PANTHER" id="PTHR43246">
    <property type="entry name" value="PEPTIDYL-PROLYL CIS-TRANS ISOMERASE CYP38, CHLOROPLASTIC"/>
    <property type="match status" value="1"/>
</dbReference>
<gene>
    <name evidence="6" type="ORF">FPZ24_15780</name>
</gene>
<evidence type="ECO:0000259" key="5">
    <source>
        <dbReference type="PROSITE" id="PS50072"/>
    </source>
</evidence>
<name>A0A5B8LKG8_9SPHN</name>
<dbReference type="RefSeq" id="WP_146573592.1">
    <property type="nucleotide sequence ID" value="NZ_CP042306.1"/>
</dbReference>
<dbReference type="Proteomes" id="UP000315673">
    <property type="component" value="Chromosome"/>
</dbReference>